<reference evidence="2" key="1">
    <citation type="journal article" date="2017" name="Nature">
        <title>The sunflower genome provides insights into oil metabolism, flowering and Asterid evolution.</title>
        <authorList>
            <person name="Badouin H."/>
            <person name="Gouzy J."/>
            <person name="Grassa C.J."/>
            <person name="Murat F."/>
            <person name="Staton S.E."/>
            <person name="Cottret L."/>
            <person name="Lelandais-Briere C."/>
            <person name="Owens G.L."/>
            <person name="Carrere S."/>
            <person name="Mayjonade B."/>
            <person name="Legrand L."/>
            <person name="Gill N."/>
            <person name="Kane N.C."/>
            <person name="Bowers J.E."/>
            <person name="Hubner S."/>
            <person name="Bellec A."/>
            <person name="Berard A."/>
            <person name="Berges H."/>
            <person name="Blanchet N."/>
            <person name="Boniface M.C."/>
            <person name="Brunel D."/>
            <person name="Catrice O."/>
            <person name="Chaidir N."/>
            <person name="Claudel C."/>
            <person name="Donnadieu C."/>
            <person name="Faraut T."/>
            <person name="Fievet G."/>
            <person name="Helmstetter N."/>
            <person name="King M."/>
            <person name="Knapp S.J."/>
            <person name="Lai Z."/>
            <person name="Le Paslier M.C."/>
            <person name="Lippi Y."/>
            <person name="Lorenzon L."/>
            <person name="Mandel J.R."/>
            <person name="Marage G."/>
            <person name="Marchand G."/>
            <person name="Marquand E."/>
            <person name="Bret-Mestries E."/>
            <person name="Morien E."/>
            <person name="Nambeesan S."/>
            <person name="Nguyen T."/>
            <person name="Pegot-Espagnet P."/>
            <person name="Pouilly N."/>
            <person name="Raftis F."/>
            <person name="Sallet E."/>
            <person name="Schiex T."/>
            <person name="Thomas J."/>
            <person name="Vandecasteele C."/>
            <person name="Vares D."/>
            <person name="Vear F."/>
            <person name="Vautrin S."/>
            <person name="Crespi M."/>
            <person name="Mangin B."/>
            <person name="Burke J.M."/>
            <person name="Salse J."/>
            <person name="Munos S."/>
            <person name="Vincourt P."/>
            <person name="Rieseberg L.H."/>
            <person name="Langlade N.B."/>
        </authorList>
    </citation>
    <scope>NUCLEOTIDE SEQUENCE</scope>
    <source>
        <tissue evidence="2">Leaves</tissue>
    </source>
</reference>
<sequence>MEPYKDLSRKKGKGDSTDREPKEMNSRFEKLKRRGMREKPF</sequence>
<feature type="region of interest" description="Disordered" evidence="1">
    <location>
        <begin position="1"/>
        <end position="41"/>
    </location>
</feature>
<dbReference type="Gramene" id="mRNA:HanXRQr2_Chr04g0166351">
    <property type="protein sequence ID" value="mRNA:HanXRQr2_Chr04g0166351"/>
    <property type="gene ID" value="HanXRQr2_Chr04g0166351"/>
</dbReference>
<name>A0A9K3J7D5_HELAN</name>
<proteinExistence type="predicted"/>
<accession>A0A9K3J7D5</accession>
<evidence type="ECO:0000313" key="3">
    <source>
        <dbReference type="Proteomes" id="UP000215914"/>
    </source>
</evidence>
<feature type="compositionally biased region" description="Basic and acidic residues" evidence="1">
    <location>
        <begin position="1"/>
        <end position="29"/>
    </location>
</feature>
<protein>
    <submittedName>
        <fullName evidence="2">Uncharacterized protein</fullName>
    </submittedName>
</protein>
<gene>
    <name evidence="2" type="ORF">HanXRQr2_Chr04g0166351</name>
</gene>
<dbReference type="AlphaFoldDB" id="A0A9K3J7D5"/>
<organism evidence="2 3">
    <name type="scientific">Helianthus annuus</name>
    <name type="common">Common sunflower</name>
    <dbReference type="NCBI Taxonomy" id="4232"/>
    <lineage>
        <taxon>Eukaryota</taxon>
        <taxon>Viridiplantae</taxon>
        <taxon>Streptophyta</taxon>
        <taxon>Embryophyta</taxon>
        <taxon>Tracheophyta</taxon>
        <taxon>Spermatophyta</taxon>
        <taxon>Magnoliopsida</taxon>
        <taxon>eudicotyledons</taxon>
        <taxon>Gunneridae</taxon>
        <taxon>Pentapetalae</taxon>
        <taxon>asterids</taxon>
        <taxon>campanulids</taxon>
        <taxon>Asterales</taxon>
        <taxon>Asteraceae</taxon>
        <taxon>Asteroideae</taxon>
        <taxon>Heliantheae alliance</taxon>
        <taxon>Heliantheae</taxon>
        <taxon>Helianthus</taxon>
    </lineage>
</organism>
<dbReference type="Proteomes" id="UP000215914">
    <property type="component" value="Unassembled WGS sequence"/>
</dbReference>
<dbReference type="EMBL" id="MNCJ02000319">
    <property type="protein sequence ID" value="KAF5810178.1"/>
    <property type="molecule type" value="Genomic_DNA"/>
</dbReference>
<evidence type="ECO:0000256" key="1">
    <source>
        <dbReference type="SAM" id="MobiDB-lite"/>
    </source>
</evidence>
<feature type="compositionally biased region" description="Basic residues" evidence="1">
    <location>
        <begin position="30"/>
        <end position="41"/>
    </location>
</feature>
<keyword evidence="3" id="KW-1185">Reference proteome</keyword>
<evidence type="ECO:0000313" key="2">
    <source>
        <dbReference type="EMBL" id="KAF5810178.1"/>
    </source>
</evidence>
<reference evidence="2" key="2">
    <citation type="submission" date="2020-06" db="EMBL/GenBank/DDBJ databases">
        <title>Helianthus annuus Genome sequencing and assembly Release 2.</title>
        <authorList>
            <person name="Gouzy J."/>
            <person name="Langlade N."/>
            <person name="Munos S."/>
        </authorList>
    </citation>
    <scope>NUCLEOTIDE SEQUENCE</scope>
    <source>
        <tissue evidence="2">Leaves</tissue>
    </source>
</reference>
<comment type="caution">
    <text evidence="2">The sequence shown here is derived from an EMBL/GenBank/DDBJ whole genome shotgun (WGS) entry which is preliminary data.</text>
</comment>